<accession>A0A9X7HJX1</accession>
<comment type="caution">
    <text evidence="1">The sequence shown here is derived from an EMBL/GenBank/DDBJ whole genome shotgun (WGS) entry which is preliminary data.</text>
</comment>
<dbReference type="AlphaFoldDB" id="A0A9X7HJX1"/>
<dbReference type="SUPFAM" id="SSF52540">
    <property type="entry name" value="P-loop containing nucleoside triphosphate hydrolases"/>
    <property type="match status" value="1"/>
</dbReference>
<dbReference type="InterPro" id="IPR027417">
    <property type="entry name" value="P-loop_NTPase"/>
</dbReference>
<dbReference type="GO" id="GO:0016020">
    <property type="term" value="C:membrane"/>
    <property type="evidence" value="ECO:0007669"/>
    <property type="project" value="InterPro"/>
</dbReference>
<proteinExistence type="predicted"/>
<dbReference type="InterPro" id="IPR003688">
    <property type="entry name" value="TraG/VirD4"/>
</dbReference>
<evidence type="ECO:0000313" key="2">
    <source>
        <dbReference type="Proteomes" id="UP000225135"/>
    </source>
</evidence>
<reference evidence="1 2" key="1">
    <citation type="submission" date="2017-09" db="EMBL/GenBank/DDBJ databases">
        <title>Large-scale bioinformatics analysis of Bacillus genomes uncovers conserved roles of natural products in bacterial physiology.</title>
        <authorList>
            <consortium name="Agbiome Team Llc"/>
            <person name="Bleich R.M."/>
            <person name="Grubbs K.J."/>
            <person name="Santa Maria K.C."/>
            <person name="Allen S.E."/>
            <person name="Farag S."/>
            <person name="Shank E.A."/>
            <person name="Bowers A."/>
        </authorList>
    </citation>
    <scope>NUCLEOTIDE SEQUENCE [LARGE SCALE GENOMIC DNA]</scope>
    <source>
        <strain evidence="1 2">AFS029792</strain>
    </source>
</reference>
<name>A0A9X7HJX1_BACCE</name>
<dbReference type="Gene3D" id="3.40.50.300">
    <property type="entry name" value="P-loop containing nucleotide triphosphate hydrolases"/>
    <property type="match status" value="1"/>
</dbReference>
<dbReference type="RefSeq" id="WP_016083827.1">
    <property type="nucleotide sequence ID" value="NZ_NUQH01000045.1"/>
</dbReference>
<dbReference type="Proteomes" id="UP000225135">
    <property type="component" value="Unassembled WGS sequence"/>
</dbReference>
<dbReference type="Pfam" id="PF02534">
    <property type="entry name" value="T4SS-DNA_transf"/>
    <property type="match status" value="1"/>
</dbReference>
<evidence type="ECO:0000313" key="1">
    <source>
        <dbReference type="EMBL" id="PHG74964.1"/>
    </source>
</evidence>
<protein>
    <submittedName>
        <fullName evidence="1">Protein TrsK</fullName>
    </submittedName>
</protein>
<gene>
    <name evidence="1" type="ORF">COI69_28960</name>
</gene>
<dbReference type="EMBL" id="NUUR01000121">
    <property type="protein sequence ID" value="PHG74964.1"/>
    <property type="molecule type" value="Genomic_DNA"/>
</dbReference>
<organism evidence="1 2">
    <name type="scientific">Bacillus cereus</name>
    <dbReference type="NCBI Taxonomy" id="1396"/>
    <lineage>
        <taxon>Bacteria</taxon>
        <taxon>Bacillati</taxon>
        <taxon>Bacillota</taxon>
        <taxon>Bacilli</taxon>
        <taxon>Bacillales</taxon>
        <taxon>Bacillaceae</taxon>
        <taxon>Bacillus</taxon>
        <taxon>Bacillus cereus group</taxon>
    </lineage>
</organism>
<sequence length="283" mass="33010">MTRLGKIERAVEIISEELQEQKNVNTVVVGANGVGKDFSFMIPNILLEESKNIVVIDPLDELTNLYSFKEKQGYRILKYTLEKEDALQQLEKDLLISIKEKVLIHVSFPNTFFDSKERNSRLVLEFLRIVRGKQDVEWGKKNSLHLFLMEYEGYASSHFNNTFEVWRGYKISITLSVQHVKSLENGILDNCHYVLYKRLKDRDTAEWIAHKLKNYQVDFPSKLLGTDLLFLPLTADTLMKLPLGMGILHKRYGDFTYENHPWVKIVETYNTEEILGSPLYDKE</sequence>